<reference evidence="6 7" key="1">
    <citation type="journal article" date="2010" name="Stand. Genomic Sci.">
        <title>Complete genome sequence of Haliangium ochraceum type strain (SMP-2).</title>
        <authorList>
            <consortium name="US DOE Joint Genome Institute (JGI-PGF)"/>
            <person name="Ivanova N."/>
            <person name="Daum C."/>
            <person name="Lang E."/>
            <person name="Abt B."/>
            <person name="Kopitz M."/>
            <person name="Saunders E."/>
            <person name="Lapidus A."/>
            <person name="Lucas S."/>
            <person name="Glavina Del Rio T."/>
            <person name="Nolan M."/>
            <person name="Tice H."/>
            <person name="Copeland A."/>
            <person name="Cheng J.F."/>
            <person name="Chen F."/>
            <person name="Bruce D."/>
            <person name="Goodwin L."/>
            <person name="Pitluck S."/>
            <person name="Mavromatis K."/>
            <person name="Pati A."/>
            <person name="Mikhailova N."/>
            <person name="Chen A."/>
            <person name="Palaniappan K."/>
            <person name="Land M."/>
            <person name="Hauser L."/>
            <person name="Chang Y.J."/>
            <person name="Jeffries C.D."/>
            <person name="Detter J.C."/>
            <person name="Brettin T."/>
            <person name="Rohde M."/>
            <person name="Goker M."/>
            <person name="Bristow J."/>
            <person name="Markowitz V."/>
            <person name="Eisen J.A."/>
            <person name="Hugenholtz P."/>
            <person name="Kyrpides N.C."/>
            <person name="Klenk H.P."/>
        </authorList>
    </citation>
    <scope>NUCLEOTIDE SEQUENCE [LARGE SCALE GENOMIC DNA]</scope>
    <source>
        <strain evidence="7">DSM 14365 / CIP 107738 / JCM 11303 / AJ 13395 / SMP-2</strain>
    </source>
</reference>
<evidence type="ECO:0000313" key="7">
    <source>
        <dbReference type="Proteomes" id="UP000001880"/>
    </source>
</evidence>
<dbReference type="InterPro" id="IPR018490">
    <property type="entry name" value="cNMP-bd_dom_sf"/>
</dbReference>
<dbReference type="InterPro" id="IPR050397">
    <property type="entry name" value="Env_Response_Regulators"/>
</dbReference>
<dbReference type="PROSITE" id="PS51063">
    <property type="entry name" value="HTH_CRP_2"/>
    <property type="match status" value="1"/>
</dbReference>
<evidence type="ECO:0000256" key="1">
    <source>
        <dbReference type="ARBA" id="ARBA00023015"/>
    </source>
</evidence>
<dbReference type="RefSeq" id="WP_012826855.1">
    <property type="nucleotide sequence ID" value="NC_013440.1"/>
</dbReference>
<dbReference type="GO" id="GO:0005829">
    <property type="term" value="C:cytosol"/>
    <property type="evidence" value="ECO:0007669"/>
    <property type="project" value="TreeGrafter"/>
</dbReference>
<gene>
    <name evidence="6" type="ordered locus">Hoch_1697</name>
</gene>
<dbReference type="PROSITE" id="PS50042">
    <property type="entry name" value="CNMP_BINDING_3"/>
    <property type="match status" value="1"/>
</dbReference>
<dbReference type="AlphaFoldDB" id="D0LX00"/>
<dbReference type="Pfam" id="PF00027">
    <property type="entry name" value="cNMP_binding"/>
    <property type="match status" value="1"/>
</dbReference>
<dbReference type="CDD" id="cd00038">
    <property type="entry name" value="CAP_ED"/>
    <property type="match status" value="1"/>
</dbReference>
<keyword evidence="3" id="KW-0804">Transcription</keyword>
<feature type="domain" description="Cyclic nucleotide-binding" evidence="4">
    <location>
        <begin position="75"/>
        <end position="142"/>
    </location>
</feature>
<evidence type="ECO:0000259" key="4">
    <source>
        <dbReference type="PROSITE" id="PS50042"/>
    </source>
</evidence>
<dbReference type="Pfam" id="PF13545">
    <property type="entry name" value="HTH_Crp_2"/>
    <property type="match status" value="1"/>
</dbReference>
<proteinExistence type="predicted"/>
<keyword evidence="7" id="KW-1185">Reference proteome</keyword>
<dbReference type="PANTHER" id="PTHR24567:SF74">
    <property type="entry name" value="HTH-TYPE TRANSCRIPTIONAL REGULATOR ARCR"/>
    <property type="match status" value="1"/>
</dbReference>
<dbReference type="GO" id="GO:0003677">
    <property type="term" value="F:DNA binding"/>
    <property type="evidence" value="ECO:0007669"/>
    <property type="project" value="UniProtKB-KW"/>
</dbReference>
<dbReference type="InterPro" id="IPR000595">
    <property type="entry name" value="cNMP-bd_dom"/>
</dbReference>
<dbReference type="KEGG" id="hoh:Hoch_1697"/>
<dbReference type="STRING" id="502025.Hoch_1697"/>
<dbReference type="SMART" id="SM00419">
    <property type="entry name" value="HTH_CRP"/>
    <property type="match status" value="1"/>
</dbReference>
<protein>
    <submittedName>
        <fullName evidence="6">Transcriptional regulator, Crp/Fnr family</fullName>
    </submittedName>
</protein>
<dbReference type="OrthoDB" id="892842at2"/>
<dbReference type="PANTHER" id="PTHR24567">
    <property type="entry name" value="CRP FAMILY TRANSCRIPTIONAL REGULATORY PROTEIN"/>
    <property type="match status" value="1"/>
</dbReference>
<keyword evidence="1" id="KW-0805">Transcription regulation</keyword>
<dbReference type="GO" id="GO:0003700">
    <property type="term" value="F:DNA-binding transcription factor activity"/>
    <property type="evidence" value="ECO:0007669"/>
    <property type="project" value="TreeGrafter"/>
</dbReference>
<dbReference type="SUPFAM" id="SSF51206">
    <property type="entry name" value="cAMP-binding domain-like"/>
    <property type="match status" value="1"/>
</dbReference>
<evidence type="ECO:0000256" key="3">
    <source>
        <dbReference type="ARBA" id="ARBA00023163"/>
    </source>
</evidence>
<dbReference type="eggNOG" id="COG0664">
    <property type="taxonomic scope" value="Bacteria"/>
</dbReference>
<dbReference type="SMART" id="SM00100">
    <property type="entry name" value="cNMP"/>
    <property type="match status" value="1"/>
</dbReference>
<accession>D0LX00</accession>
<keyword evidence="2" id="KW-0238">DNA-binding</keyword>
<dbReference type="InterPro" id="IPR014710">
    <property type="entry name" value="RmlC-like_jellyroll"/>
</dbReference>
<dbReference type="HOGENOM" id="CLU_075053_3_4_7"/>
<organism evidence="6 7">
    <name type="scientific">Haliangium ochraceum (strain DSM 14365 / JCM 11303 / SMP-2)</name>
    <dbReference type="NCBI Taxonomy" id="502025"/>
    <lineage>
        <taxon>Bacteria</taxon>
        <taxon>Pseudomonadati</taxon>
        <taxon>Myxococcota</taxon>
        <taxon>Polyangia</taxon>
        <taxon>Haliangiales</taxon>
        <taxon>Kofleriaceae</taxon>
        <taxon>Haliangium</taxon>
    </lineage>
</organism>
<evidence type="ECO:0000313" key="6">
    <source>
        <dbReference type="EMBL" id="ACY14247.1"/>
    </source>
</evidence>
<sequence>MSWHPIWRTTRKLVDALDRREAQRGERAPAPPAACWGLSGLDLFRALPVDELTGLTPRPRPERYTERDSMVIDDDAVRVVITGGVKLTRVGMSGRKLIVCLLGPGDVFGRIVAADADDSHVIEALEPTEVLALPREAFARLLRQQDFAFRVVQYLEDHQRELVRRIESLAFKDVRTRLIETLLALAHEHGQSCEHGMAVDVRITQQDLADLIGASRQMVNRILGELSRKLYVRRMGRVLCILNHGRLQRLVGDEAMSTG</sequence>
<dbReference type="SUPFAM" id="SSF46785">
    <property type="entry name" value="Winged helix' DNA-binding domain"/>
    <property type="match status" value="1"/>
</dbReference>
<dbReference type="InterPro" id="IPR036390">
    <property type="entry name" value="WH_DNA-bd_sf"/>
</dbReference>
<dbReference type="Proteomes" id="UP000001880">
    <property type="component" value="Chromosome"/>
</dbReference>
<dbReference type="Gene3D" id="2.60.120.10">
    <property type="entry name" value="Jelly Rolls"/>
    <property type="match status" value="1"/>
</dbReference>
<evidence type="ECO:0000256" key="2">
    <source>
        <dbReference type="ARBA" id="ARBA00023125"/>
    </source>
</evidence>
<dbReference type="EMBL" id="CP001804">
    <property type="protein sequence ID" value="ACY14247.1"/>
    <property type="molecule type" value="Genomic_DNA"/>
</dbReference>
<evidence type="ECO:0000259" key="5">
    <source>
        <dbReference type="PROSITE" id="PS51063"/>
    </source>
</evidence>
<feature type="domain" description="HTH crp-type" evidence="5">
    <location>
        <begin position="172"/>
        <end position="245"/>
    </location>
</feature>
<dbReference type="InterPro" id="IPR012318">
    <property type="entry name" value="HTH_CRP"/>
</dbReference>
<name>D0LX00_HALO1</name>